<keyword evidence="4" id="KW-1185">Reference proteome</keyword>
<gene>
    <name evidence="3" type="ORF">SCHPADRAFT_55206</name>
</gene>
<dbReference type="Proteomes" id="UP000053477">
    <property type="component" value="Unassembled WGS sequence"/>
</dbReference>
<feature type="region of interest" description="Disordered" evidence="1">
    <location>
        <begin position="1"/>
        <end position="20"/>
    </location>
</feature>
<name>A0A0H2S644_9AGAM</name>
<dbReference type="AlphaFoldDB" id="A0A0H2S644"/>
<protein>
    <submittedName>
        <fullName evidence="3">Uncharacterized protein</fullName>
    </submittedName>
</protein>
<keyword evidence="2" id="KW-0812">Transmembrane</keyword>
<keyword evidence="2" id="KW-1133">Transmembrane helix</keyword>
<organism evidence="3 4">
    <name type="scientific">Schizopora paradoxa</name>
    <dbReference type="NCBI Taxonomy" id="27342"/>
    <lineage>
        <taxon>Eukaryota</taxon>
        <taxon>Fungi</taxon>
        <taxon>Dikarya</taxon>
        <taxon>Basidiomycota</taxon>
        <taxon>Agaricomycotina</taxon>
        <taxon>Agaricomycetes</taxon>
        <taxon>Hymenochaetales</taxon>
        <taxon>Schizoporaceae</taxon>
        <taxon>Schizopora</taxon>
    </lineage>
</organism>
<evidence type="ECO:0000313" key="4">
    <source>
        <dbReference type="Proteomes" id="UP000053477"/>
    </source>
</evidence>
<sequence>MISGGTPEVPDAQQDISPPSFSTKDSSFSFFKSRAAVACVLTLAGVTVIILAVGIMIFIRHRRSRNSKRRGQFDIDAVTFTSEEVCNESRGGSPKSNGQQSTLGHIIVSTVPSNSGMESGEQQSNHSCCAQLEPPPYDDSQIPRAV</sequence>
<dbReference type="EMBL" id="KQ085885">
    <property type="protein sequence ID" value="KLO19697.1"/>
    <property type="molecule type" value="Genomic_DNA"/>
</dbReference>
<feature type="compositionally biased region" description="Polar residues" evidence="1">
    <location>
        <begin position="110"/>
        <end position="128"/>
    </location>
</feature>
<feature type="region of interest" description="Disordered" evidence="1">
    <location>
        <begin position="84"/>
        <end position="146"/>
    </location>
</feature>
<accession>A0A0H2S644</accession>
<dbReference type="InParanoid" id="A0A0H2S644"/>
<feature type="transmembrane region" description="Helical" evidence="2">
    <location>
        <begin position="35"/>
        <end position="59"/>
    </location>
</feature>
<evidence type="ECO:0000313" key="3">
    <source>
        <dbReference type="EMBL" id="KLO19697.1"/>
    </source>
</evidence>
<evidence type="ECO:0000256" key="2">
    <source>
        <dbReference type="SAM" id="Phobius"/>
    </source>
</evidence>
<feature type="compositionally biased region" description="Polar residues" evidence="1">
    <location>
        <begin position="94"/>
        <end position="103"/>
    </location>
</feature>
<proteinExistence type="predicted"/>
<evidence type="ECO:0000256" key="1">
    <source>
        <dbReference type="SAM" id="MobiDB-lite"/>
    </source>
</evidence>
<keyword evidence="2" id="KW-0472">Membrane</keyword>
<reference evidence="3 4" key="1">
    <citation type="submission" date="2015-04" db="EMBL/GenBank/DDBJ databases">
        <title>Complete genome sequence of Schizopora paradoxa KUC8140, a cosmopolitan wood degrader in East Asia.</title>
        <authorList>
            <consortium name="DOE Joint Genome Institute"/>
            <person name="Min B."/>
            <person name="Park H."/>
            <person name="Jang Y."/>
            <person name="Kim J.-J."/>
            <person name="Kim K.H."/>
            <person name="Pangilinan J."/>
            <person name="Lipzen A."/>
            <person name="Riley R."/>
            <person name="Grigoriev I.V."/>
            <person name="Spatafora J.W."/>
            <person name="Choi I.-G."/>
        </authorList>
    </citation>
    <scope>NUCLEOTIDE SEQUENCE [LARGE SCALE GENOMIC DNA]</scope>
    <source>
        <strain evidence="3 4">KUC8140</strain>
    </source>
</reference>